<evidence type="ECO:0000259" key="6">
    <source>
        <dbReference type="Pfam" id="PF07524"/>
    </source>
</evidence>
<keyword evidence="3" id="KW-0804">Transcription</keyword>
<feature type="compositionally biased region" description="Gly residues" evidence="5">
    <location>
        <begin position="298"/>
        <end position="315"/>
    </location>
</feature>
<feature type="compositionally biased region" description="Basic residues" evidence="5">
    <location>
        <begin position="316"/>
        <end position="326"/>
    </location>
</feature>
<keyword evidence="2" id="KW-0805">Transcription regulation</keyword>
<evidence type="ECO:0000256" key="5">
    <source>
        <dbReference type="SAM" id="MobiDB-lite"/>
    </source>
</evidence>
<evidence type="ECO:0000313" key="8">
    <source>
        <dbReference type="Proteomes" id="UP001515480"/>
    </source>
</evidence>
<keyword evidence="4" id="KW-0539">Nucleus</keyword>
<evidence type="ECO:0000256" key="3">
    <source>
        <dbReference type="ARBA" id="ARBA00023163"/>
    </source>
</evidence>
<feature type="region of interest" description="Disordered" evidence="5">
    <location>
        <begin position="47"/>
        <end position="68"/>
    </location>
</feature>
<proteinExistence type="predicted"/>
<comment type="caution">
    <text evidence="7">The sequence shown here is derived from an EMBL/GenBank/DDBJ whole genome shotgun (WGS) entry which is preliminary data.</text>
</comment>
<dbReference type="EMBL" id="JBGBPQ010000002">
    <property type="protein sequence ID" value="KAL1528292.1"/>
    <property type="molecule type" value="Genomic_DNA"/>
</dbReference>
<dbReference type="InterPro" id="IPR006565">
    <property type="entry name" value="BTP"/>
</dbReference>
<name>A0AB34K4J0_PRYPA</name>
<gene>
    <name evidence="7" type="ORF">AB1Y20_009648</name>
</gene>
<protein>
    <recommendedName>
        <fullName evidence="6">Bromodomain associated domain-containing protein</fullName>
    </recommendedName>
</protein>
<dbReference type="AlphaFoldDB" id="A0AB34K4J0"/>
<feature type="compositionally biased region" description="Low complexity" evidence="5">
    <location>
        <begin position="168"/>
        <end position="181"/>
    </location>
</feature>
<evidence type="ECO:0000256" key="1">
    <source>
        <dbReference type="ARBA" id="ARBA00004123"/>
    </source>
</evidence>
<dbReference type="Pfam" id="PF07524">
    <property type="entry name" value="Bromo_TP"/>
    <property type="match status" value="1"/>
</dbReference>
<comment type="subcellular location">
    <subcellularLocation>
        <location evidence="1">Nucleus</location>
    </subcellularLocation>
</comment>
<sequence length="326" mass="34218">MESVVDPLPLPTESVVDPLPLLEEPEVEAEPAPTYFLVEPGERELSFLSRSRPRSTAPPREDGTRAMPPELGQRLALRALRDALALQLARRGFDKLRSSAMNLLTELTADFVRALGAELRQVAPADAASAAGATPLVVHVQHLVNMRSAAEWRQAQILFSRQSEPLGPSAQQLVQQQQPKLGGPPPPPGVAGLYSAVRGAWHYKQSHAGRTAHAQASQQDFPHLSSASTPPSELSGSLCLGKKQRLQADAWLHDAPRNNAIWLLPGLPNDGSADQSAAEQASTEGNLMVCGISSSQSAGGGVGAGGGGSGGGRGGGGHKKRKVPGQ</sequence>
<keyword evidence="8" id="KW-1185">Reference proteome</keyword>
<evidence type="ECO:0000313" key="7">
    <source>
        <dbReference type="EMBL" id="KAL1528292.1"/>
    </source>
</evidence>
<feature type="region of interest" description="Disordered" evidence="5">
    <location>
        <begin position="168"/>
        <end position="192"/>
    </location>
</feature>
<reference evidence="7 8" key="1">
    <citation type="journal article" date="2024" name="Science">
        <title>Giant polyketide synthase enzymes in the biosynthesis of giant marine polyether toxins.</title>
        <authorList>
            <person name="Fallon T.R."/>
            <person name="Shende V.V."/>
            <person name="Wierzbicki I.H."/>
            <person name="Pendleton A.L."/>
            <person name="Watervoot N.F."/>
            <person name="Auber R.P."/>
            <person name="Gonzalez D.J."/>
            <person name="Wisecaver J.H."/>
            <person name="Moore B.S."/>
        </authorList>
    </citation>
    <scope>NUCLEOTIDE SEQUENCE [LARGE SCALE GENOMIC DNA]</scope>
    <source>
        <strain evidence="7 8">12B1</strain>
    </source>
</reference>
<accession>A0AB34K4J0</accession>
<dbReference type="GO" id="GO:0005634">
    <property type="term" value="C:nucleus"/>
    <property type="evidence" value="ECO:0007669"/>
    <property type="project" value="UniProtKB-SubCell"/>
</dbReference>
<feature type="region of interest" description="Disordered" evidence="5">
    <location>
        <begin position="296"/>
        <end position="326"/>
    </location>
</feature>
<dbReference type="Proteomes" id="UP001515480">
    <property type="component" value="Unassembled WGS sequence"/>
</dbReference>
<feature type="region of interest" description="Disordered" evidence="5">
    <location>
        <begin position="205"/>
        <end position="236"/>
    </location>
</feature>
<feature type="domain" description="Bromodomain associated" evidence="6">
    <location>
        <begin position="74"/>
        <end position="123"/>
    </location>
</feature>
<evidence type="ECO:0000256" key="2">
    <source>
        <dbReference type="ARBA" id="ARBA00023015"/>
    </source>
</evidence>
<feature type="region of interest" description="Disordered" evidence="5">
    <location>
        <begin position="1"/>
        <end position="32"/>
    </location>
</feature>
<feature type="compositionally biased region" description="Polar residues" evidence="5">
    <location>
        <begin position="214"/>
        <end position="235"/>
    </location>
</feature>
<evidence type="ECO:0000256" key="4">
    <source>
        <dbReference type="ARBA" id="ARBA00023242"/>
    </source>
</evidence>
<organism evidence="7 8">
    <name type="scientific">Prymnesium parvum</name>
    <name type="common">Toxic golden alga</name>
    <dbReference type="NCBI Taxonomy" id="97485"/>
    <lineage>
        <taxon>Eukaryota</taxon>
        <taxon>Haptista</taxon>
        <taxon>Haptophyta</taxon>
        <taxon>Prymnesiophyceae</taxon>
        <taxon>Prymnesiales</taxon>
        <taxon>Prymnesiaceae</taxon>
        <taxon>Prymnesium</taxon>
    </lineage>
</organism>